<keyword evidence="1" id="KW-0472">Membrane</keyword>
<dbReference type="Pfam" id="PF19622">
    <property type="entry name" value="DUF6127"/>
    <property type="match status" value="1"/>
</dbReference>
<name>A0A6N4R5E0_BLAVI</name>
<dbReference type="InterPro" id="IPR046130">
    <property type="entry name" value="DUF6127"/>
</dbReference>
<dbReference type="AlphaFoldDB" id="A0A6N4R5E0"/>
<sequence length="97" mass="10671">MSKSKARQGDFVALPRPEFEALLEQAACRGARKALYEVGLNDENAAADVRDLRDLLSAMRTAKQEAFRTFIRWVTVGILVLLLAGVAAKAGFQFTTK</sequence>
<dbReference type="EMBL" id="VAFM01000001">
    <property type="protein sequence ID" value="TKW61690.1"/>
    <property type="molecule type" value="Genomic_DNA"/>
</dbReference>
<protein>
    <recommendedName>
        <fullName evidence="4">Transmembrane protein</fullName>
    </recommendedName>
</protein>
<proteinExistence type="predicted"/>
<evidence type="ECO:0000313" key="2">
    <source>
        <dbReference type="EMBL" id="TKW61690.1"/>
    </source>
</evidence>
<gene>
    <name evidence="2" type="ORF">DI628_03420</name>
</gene>
<feature type="transmembrane region" description="Helical" evidence="1">
    <location>
        <begin position="70"/>
        <end position="92"/>
    </location>
</feature>
<organism evidence="2 3">
    <name type="scientific">Blastochloris viridis</name>
    <name type="common">Rhodopseudomonas viridis</name>
    <dbReference type="NCBI Taxonomy" id="1079"/>
    <lineage>
        <taxon>Bacteria</taxon>
        <taxon>Pseudomonadati</taxon>
        <taxon>Pseudomonadota</taxon>
        <taxon>Alphaproteobacteria</taxon>
        <taxon>Hyphomicrobiales</taxon>
        <taxon>Blastochloridaceae</taxon>
        <taxon>Blastochloris</taxon>
    </lineage>
</organism>
<reference evidence="2 3" key="1">
    <citation type="journal article" date="2017" name="Nat. Commun.">
        <title>In situ click chemistry generation of cyclooxygenase-2 inhibitors.</title>
        <authorList>
            <person name="Bhardwaj A."/>
            <person name="Kaur J."/>
            <person name="Wuest M."/>
            <person name="Wuest F."/>
        </authorList>
    </citation>
    <scope>NUCLEOTIDE SEQUENCE [LARGE SCALE GENOMIC DNA]</scope>
    <source>
        <strain evidence="2">S2_018_000_R2_106</strain>
    </source>
</reference>
<keyword evidence="1" id="KW-0812">Transmembrane</keyword>
<comment type="caution">
    <text evidence="2">The sequence shown here is derived from an EMBL/GenBank/DDBJ whole genome shotgun (WGS) entry which is preliminary data.</text>
</comment>
<accession>A0A6N4R5E0</accession>
<evidence type="ECO:0000313" key="3">
    <source>
        <dbReference type="Proteomes" id="UP000320948"/>
    </source>
</evidence>
<evidence type="ECO:0000256" key="1">
    <source>
        <dbReference type="SAM" id="Phobius"/>
    </source>
</evidence>
<evidence type="ECO:0008006" key="4">
    <source>
        <dbReference type="Google" id="ProtNLM"/>
    </source>
</evidence>
<keyword evidence="1" id="KW-1133">Transmembrane helix</keyword>
<dbReference type="Proteomes" id="UP000320948">
    <property type="component" value="Unassembled WGS sequence"/>
</dbReference>